<organism evidence="7 8">
    <name type="scientific">Dictyobacter alpinus</name>
    <dbReference type="NCBI Taxonomy" id="2014873"/>
    <lineage>
        <taxon>Bacteria</taxon>
        <taxon>Bacillati</taxon>
        <taxon>Chloroflexota</taxon>
        <taxon>Ktedonobacteria</taxon>
        <taxon>Ktedonobacterales</taxon>
        <taxon>Dictyobacteraceae</taxon>
        <taxon>Dictyobacter</taxon>
    </lineage>
</organism>
<gene>
    <name evidence="7" type="ORF">KDA_31060</name>
</gene>
<evidence type="ECO:0000256" key="1">
    <source>
        <dbReference type="ARBA" id="ARBA00023015"/>
    </source>
</evidence>
<dbReference type="InterPro" id="IPR036388">
    <property type="entry name" value="WH-like_DNA-bd_sf"/>
</dbReference>
<evidence type="ECO:0000256" key="4">
    <source>
        <dbReference type="PROSITE-ProRule" id="PRU00169"/>
    </source>
</evidence>
<dbReference type="AlphaFoldDB" id="A0A402B8I8"/>
<comment type="caution">
    <text evidence="7">The sequence shown here is derived from an EMBL/GenBank/DDBJ whole genome shotgun (WGS) entry which is preliminary data.</text>
</comment>
<comment type="caution">
    <text evidence="4">Lacks conserved residue(s) required for the propagation of feature annotation.</text>
</comment>
<keyword evidence="3" id="KW-0804">Transcription</keyword>
<dbReference type="InterPro" id="IPR001789">
    <property type="entry name" value="Sig_transdc_resp-reg_receiver"/>
</dbReference>
<sequence>MNTMLPVKDTALNYHNNDSTNQLTYSALIVEKFLLLQRPLRKTLEELPYIQSVLAAHTLTEVGEIVHHTQPEIVVLSTSVSFKETLMIIELLKQYGRRTNIIIITDNVTPEASRLLIKSGIQGILDTSSTEQDLKNAIEASVTGNIFHARAIYNSLTVSSNNIGSLTARETQVLALILEGADNYSIAKHLYVTIKTVEAHVTRIYSKLHVTSRAQAILRTQELCLL</sequence>
<dbReference type="GO" id="GO:0000160">
    <property type="term" value="P:phosphorelay signal transduction system"/>
    <property type="evidence" value="ECO:0007669"/>
    <property type="project" value="InterPro"/>
</dbReference>
<evidence type="ECO:0000313" key="7">
    <source>
        <dbReference type="EMBL" id="GCE27622.1"/>
    </source>
</evidence>
<protein>
    <submittedName>
        <fullName evidence="7">DNA-binding response regulator</fullName>
    </submittedName>
</protein>
<evidence type="ECO:0000259" key="6">
    <source>
        <dbReference type="PROSITE" id="PS50110"/>
    </source>
</evidence>
<feature type="domain" description="HTH luxR-type" evidence="5">
    <location>
        <begin position="159"/>
        <end position="224"/>
    </location>
</feature>
<dbReference type="Pfam" id="PF00196">
    <property type="entry name" value="GerE"/>
    <property type="match status" value="1"/>
</dbReference>
<dbReference type="PRINTS" id="PR00038">
    <property type="entry name" value="HTHLUXR"/>
</dbReference>
<dbReference type="PANTHER" id="PTHR43214:SF41">
    <property type="entry name" value="NITRATE_NITRITE RESPONSE REGULATOR PROTEIN NARP"/>
    <property type="match status" value="1"/>
</dbReference>
<keyword evidence="1" id="KW-0805">Transcription regulation</keyword>
<dbReference type="PROSITE" id="PS50110">
    <property type="entry name" value="RESPONSE_REGULATORY"/>
    <property type="match status" value="1"/>
</dbReference>
<dbReference type="OrthoDB" id="510967at2"/>
<dbReference type="CDD" id="cd06170">
    <property type="entry name" value="LuxR_C_like"/>
    <property type="match status" value="1"/>
</dbReference>
<proteinExistence type="predicted"/>
<name>A0A402B8I8_9CHLR</name>
<evidence type="ECO:0000256" key="2">
    <source>
        <dbReference type="ARBA" id="ARBA00023125"/>
    </source>
</evidence>
<dbReference type="SUPFAM" id="SSF52172">
    <property type="entry name" value="CheY-like"/>
    <property type="match status" value="1"/>
</dbReference>
<dbReference type="Gene3D" id="1.10.10.10">
    <property type="entry name" value="Winged helix-like DNA-binding domain superfamily/Winged helix DNA-binding domain"/>
    <property type="match status" value="1"/>
</dbReference>
<dbReference type="RefSeq" id="WP_126627943.1">
    <property type="nucleotide sequence ID" value="NZ_BIFT01000001.1"/>
</dbReference>
<dbReference type="InterPro" id="IPR000792">
    <property type="entry name" value="Tscrpt_reg_LuxR_C"/>
</dbReference>
<keyword evidence="8" id="KW-1185">Reference proteome</keyword>
<dbReference type="PANTHER" id="PTHR43214">
    <property type="entry name" value="TWO-COMPONENT RESPONSE REGULATOR"/>
    <property type="match status" value="1"/>
</dbReference>
<keyword evidence="2 7" id="KW-0238">DNA-binding</keyword>
<accession>A0A402B8I8</accession>
<dbReference type="InterPro" id="IPR039420">
    <property type="entry name" value="WalR-like"/>
</dbReference>
<dbReference type="Gene3D" id="3.40.50.2300">
    <property type="match status" value="1"/>
</dbReference>
<evidence type="ECO:0000256" key="3">
    <source>
        <dbReference type="ARBA" id="ARBA00023163"/>
    </source>
</evidence>
<dbReference type="GO" id="GO:0006355">
    <property type="term" value="P:regulation of DNA-templated transcription"/>
    <property type="evidence" value="ECO:0007669"/>
    <property type="project" value="InterPro"/>
</dbReference>
<dbReference type="SUPFAM" id="SSF46894">
    <property type="entry name" value="C-terminal effector domain of the bipartite response regulators"/>
    <property type="match status" value="1"/>
</dbReference>
<dbReference type="InterPro" id="IPR011006">
    <property type="entry name" value="CheY-like_superfamily"/>
</dbReference>
<dbReference type="GO" id="GO:0003677">
    <property type="term" value="F:DNA binding"/>
    <property type="evidence" value="ECO:0007669"/>
    <property type="project" value="UniProtKB-KW"/>
</dbReference>
<feature type="domain" description="Response regulatory" evidence="6">
    <location>
        <begin position="26"/>
        <end position="142"/>
    </location>
</feature>
<dbReference type="InterPro" id="IPR016032">
    <property type="entry name" value="Sig_transdc_resp-reg_C-effctor"/>
</dbReference>
<reference evidence="8" key="1">
    <citation type="submission" date="2018-12" db="EMBL/GenBank/DDBJ databases">
        <title>Tengunoibacter tsumagoiensis gen. nov., sp. nov., Dictyobacter kobayashii sp. nov., D. alpinus sp. nov., and D. joshuensis sp. nov. and description of Dictyobacteraceae fam. nov. within the order Ktedonobacterales isolated from Tengu-no-mugimeshi.</title>
        <authorList>
            <person name="Wang C.M."/>
            <person name="Zheng Y."/>
            <person name="Sakai Y."/>
            <person name="Toyoda A."/>
            <person name="Minakuchi Y."/>
            <person name="Abe K."/>
            <person name="Yokota A."/>
            <person name="Yabe S."/>
        </authorList>
    </citation>
    <scope>NUCLEOTIDE SEQUENCE [LARGE SCALE GENOMIC DNA]</scope>
    <source>
        <strain evidence="8">Uno16</strain>
    </source>
</reference>
<dbReference type="EMBL" id="BIFT01000001">
    <property type="protein sequence ID" value="GCE27622.1"/>
    <property type="molecule type" value="Genomic_DNA"/>
</dbReference>
<evidence type="ECO:0000259" key="5">
    <source>
        <dbReference type="PROSITE" id="PS50043"/>
    </source>
</evidence>
<evidence type="ECO:0000313" key="8">
    <source>
        <dbReference type="Proteomes" id="UP000287171"/>
    </source>
</evidence>
<dbReference type="PROSITE" id="PS00622">
    <property type="entry name" value="HTH_LUXR_1"/>
    <property type="match status" value="1"/>
</dbReference>
<dbReference type="SMART" id="SM00421">
    <property type="entry name" value="HTH_LUXR"/>
    <property type="match status" value="1"/>
</dbReference>
<dbReference type="PROSITE" id="PS50043">
    <property type="entry name" value="HTH_LUXR_2"/>
    <property type="match status" value="1"/>
</dbReference>
<dbReference type="Proteomes" id="UP000287171">
    <property type="component" value="Unassembled WGS sequence"/>
</dbReference>